<organism evidence="2">
    <name type="scientific">Helianthus annuus</name>
    <name type="common">Common sunflower</name>
    <dbReference type="NCBI Taxonomy" id="4232"/>
    <lineage>
        <taxon>Eukaryota</taxon>
        <taxon>Viridiplantae</taxon>
        <taxon>Streptophyta</taxon>
        <taxon>Embryophyta</taxon>
        <taxon>Tracheophyta</taxon>
        <taxon>Spermatophyta</taxon>
        <taxon>Magnoliopsida</taxon>
        <taxon>eudicotyledons</taxon>
        <taxon>Gunneridae</taxon>
        <taxon>Pentapetalae</taxon>
        <taxon>asterids</taxon>
        <taxon>campanulids</taxon>
        <taxon>Asterales</taxon>
        <taxon>Asteraceae</taxon>
        <taxon>Asteroideae</taxon>
        <taxon>Heliantheae alliance</taxon>
        <taxon>Heliantheae</taxon>
        <taxon>Helianthus</taxon>
    </lineage>
</organism>
<reference evidence="2" key="1">
    <citation type="journal article" date="2019" name="Plants (Basel)">
        <title>Organization Features of the Mitochondrial Genome of Sunflower (Helianthus annuus L.) with ANN2-Type Male-Sterile Cytoplasm.</title>
        <authorList>
            <person name="Makarenko M.S."/>
            <person name="Usatov A.V."/>
            <person name="Tatarinova T.V."/>
            <person name="Azarin K.V."/>
            <person name="Horn R."/>
            <person name="Gavrilova V.A."/>
            <person name="Logacheva M.D."/>
        </authorList>
    </citation>
    <scope>NUCLEOTIDE SEQUENCE</scope>
</reference>
<keyword evidence="2" id="KW-0496">Mitochondrion</keyword>
<name>A0A5P8T0Q5_HELAN</name>
<evidence type="ECO:0000313" key="2">
    <source>
        <dbReference type="EMBL" id="QFS00036.1"/>
    </source>
</evidence>
<dbReference type="EMBL" id="MN175741">
    <property type="protein sequence ID" value="QFS00036.1"/>
    <property type="molecule type" value="Genomic_DNA"/>
</dbReference>
<feature type="region of interest" description="Disordered" evidence="1">
    <location>
        <begin position="24"/>
        <end position="46"/>
    </location>
</feature>
<sequence>MKDQLIEGKSESIKMQLYEHRLENLPREKARKRPNRHTNSLSRLPNRLAKGGSSYLYESRTRFAAEWNEIHVLGGTSIPWHVGVRKHSHFIDSLSPFLIGLGQSFFSP</sequence>
<accession>A0A5P8T0Q5</accession>
<gene>
    <name evidence="2" type="primary">orf324</name>
</gene>
<geneLocation type="mitochondrion" evidence="2"/>
<evidence type="ECO:0000256" key="1">
    <source>
        <dbReference type="SAM" id="MobiDB-lite"/>
    </source>
</evidence>
<dbReference type="AlphaFoldDB" id="A0A5P8T0Q5"/>
<proteinExistence type="predicted"/>
<protein>
    <submittedName>
        <fullName evidence="2">Uncharacterized protein</fullName>
    </submittedName>
</protein>